<sequence>MIASQALLDLPLDARIDPQEFLHAAMEWHFNPETGSPYWLKRAKSLPFDPRKDVKRMEDLALFPNIVDELRDVRAEDLIPRGYGSHPDVVGVPESGGTTGTPKRVVILRDWADKMGAWMDTQLDAHKFPRNVNWLALLPRGPHMVGEVARLHATTRGGLAFMIDMDPRWVKKLIAAGKSEEARAYVEHLVEQASFLLHSQDIGVLMTTPPLLERIAQHDDLVELINQKVKGILWAGAHMDTDTRHLFRTEVFPSVKLMGAYGSTMILGGIPERVGLTDDDPRIYDSPSPFITFTVIDPATGRRVGYGERGQVVMNHISKNMLLPNNLERDLATRIEPPAGQVGDSVADVAPVAQFGNEAVIEGVY</sequence>
<keyword evidence="2" id="KW-1185">Reference proteome</keyword>
<organism evidence="1 2">
    <name type="scientific">Ktedonobacter racemifer DSM 44963</name>
    <dbReference type="NCBI Taxonomy" id="485913"/>
    <lineage>
        <taxon>Bacteria</taxon>
        <taxon>Bacillati</taxon>
        <taxon>Chloroflexota</taxon>
        <taxon>Ktedonobacteria</taxon>
        <taxon>Ktedonobacterales</taxon>
        <taxon>Ktedonobacteraceae</taxon>
        <taxon>Ktedonobacter</taxon>
    </lineage>
</organism>
<reference evidence="1 2" key="1">
    <citation type="journal article" date="2011" name="Stand. Genomic Sci.">
        <title>Non-contiguous finished genome sequence and contextual data of the filamentous soil bacterium Ktedonobacter racemifer type strain (SOSP1-21).</title>
        <authorList>
            <person name="Chang Y.J."/>
            <person name="Land M."/>
            <person name="Hauser L."/>
            <person name="Chertkov O."/>
            <person name="Del Rio T.G."/>
            <person name="Nolan M."/>
            <person name="Copeland A."/>
            <person name="Tice H."/>
            <person name="Cheng J.F."/>
            <person name="Lucas S."/>
            <person name="Han C."/>
            <person name="Goodwin L."/>
            <person name="Pitluck S."/>
            <person name="Ivanova N."/>
            <person name="Ovchinikova G."/>
            <person name="Pati A."/>
            <person name="Chen A."/>
            <person name="Palaniappan K."/>
            <person name="Mavromatis K."/>
            <person name="Liolios K."/>
            <person name="Brettin T."/>
            <person name="Fiebig A."/>
            <person name="Rohde M."/>
            <person name="Abt B."/>
            <person name="Goker M."/>
            <person name="Detter J.C."/>
            <person name="Woyke T."/>
            <person name="Bristow J."/>
            <person name="Eisen J.A."/>
            <person name="Markowitz V."/>
            <person name="Hugenholtz P."/>
            <person name="Kyrpides N.C."/>
            <person name="Klenk H.P."/>
            <person name="Lapidus A."/>
        </authorList>
    </citation>
    <scope>NUCLEOTIDE SEQUENCE [LARGE SCALE GENOMIC DNA]</scope>
    <source>
        <strain evidence="2">DSM 44963</strain>
    </source>
</reference>
<accession>D6U847</accession>
<dbReference type="SUPFAM" id="SSF56801">
    <property type="entry name" value="Acetyl-CoA synthetase-like"/>
    <property type="match status" value="1"/>
</dbReference>
<dbReference type="Proteomes" id="UP000004508">
    <property type="component" value="Unassembled WGS sequence"/>
</dbReference>
<dbReference type="Gene3D" id="3.40.50.12780">
    <property type="entry name" value="N-terminal domain of ligase-like"/>
    <property type="match status" value="1"/>
</dbReference>
<evidence type="ECO:0000313" key="1">
    <source>
        <dbReference type="EMBL" id="EFH80058.1"/>
    </source>
</evidence>
<protein>
    <recommendedName>
        <fullName evidence="3">Phenazine antibiotic biosynthesis protein</fullName>
    </recommendedName>
</protein>
<evidence type="ECO:0008006" key="3">
    <source>
        <dbReference type="Google" id="ProtNLM"/>
    </source>
</evidence>
<dbReference type="OrthoDB" id="179194at2"/>
<proteinExistence type="predicted"/>
<dbReference type="InterPro" id="IPR042099">
    <property type="entry name" value="ANL_N_sf"/>
</dbReference>
<dbReference type="eggNOG" id="COG1541">
    <property type="taxonomic scope" value="Bacteria"/>
</dbReference>
<name>D6U847_KTERA</name>
<dbReference type="RefSeq" id="WP_007922354.1">
    <property type="nucleotide sequence ID" value="NZ_ADVG01000005.1"/>
</dbReference>
<dbReference type="EMBL" id="ADVG01000005">
    <property type="protein sequence ID" value="EFH80058.1"/>
    <property type="molecule type" value="Genomic_DNA"/>
</dbReference>
<evidence type="ECO:0000313" key="2">
    <source>
        <dbReference type="Proteomes" id="UP000004508"/>
    </source>
</evidence>
<dbReference type="AlphaFoldDB" id="D6U847"/>
<gene>
    <name evidence="1" type="ORF">Krac_0599</name>
</gene>
<dbReference type="InParanoid" id="D6U847"/>
<comment type="caution">
    <text evidence="1">The sequence shown here is derived from an EMBL/GenBank/DDBJ whole genome shotgun (WGS) entry which is preliminary data.</text>
</comment>
<dbReference type="STRING" id="485913.Krac_0599"/>